<keyword evidence="3" id="KW-1185">Reference proteome</keyword>
<organism evidence="2 3">
    <name type="scientific">Portunus trituberculatus</name>
    <name type="common">Swimming crab</name>
    <name type="synonym">Neptunus trituberculatus</name>
    <dbReference type="NCBI Taxonomy" id="210409"/>
    <lineage>
        <taxon>Eukaryota</taxon>
        <taxon>Metazoa</taxon>
        <taxon>Ecdysozoa</taxon>
        <taxon>Arthropoda</taxon>
        <taxon>Crustacea</taxon>
        <taxon>Multicrustacea</taxon>
        <taxon>Malacostraca</taxon>
        <taxon>Eumalacostraca</taxon>
        <taxon>Eucarida</taxon>
        <taxon>Decapoda</taxon>
        <taxon>Pleocyemata</taxon>
        <taxon>Brachyura</taxon>
        <taxon>Eubrachyura</taxon>
        <taxon>Portunoidea</taxon>
        <taxon>Portunidae</taxon>
        <taxon>Portuninae</taxon>
        <taxon>Portunus</taxon>
    </lineage>
</organism>
<dbReference type="AlphaFoldDB" id="A0A5B7CSI4"/>
<feature type="region of interest" description="Disordered" evidence="1">
    <location>
        <begin position="131"/>
        <end position="160"/>
    </location>
</feature>
<feature type="compositionally biased region" description="Low complexity" evidence="1">
    <location>
        <begin position="131"/>
        <end position="143"/>
    </location>
</feature>
<dbReference type="Proteomes" id="UP000324222">
    <property type="component" value="Unassembled WGS sequence"/>
</dbReference>
<evidence type="ECO:0000256" key="1">
    <source>
        <dbReference type="SAM" id="MobiDB-lite"/>
    </source>
</evidence>
<protein>
    <submittedName>
        <fullName evidence="2">Uncharacterized protein</fullName>
    </submittedName>
</protein>
<comment type="caution">
    <text evidence="2">The sequence shown here is derived from an EMBL/GenBank/DDBJ whole genome shotgun (WGS) entry which is preliminary data.</text>
</comment>
<evidence type="ECO:0000313" key="2">
    <source>
        <dbReference type="EMBL" id="MPC11831.1"/>
    </source>
</evidence>
<sequence>MPLCVSSPGLCRTPPHPVGGLIRRFLEECLQLTEPAPLLTCYTGLESTPHFQLLRSVAKEWSYCRNATQNYTSMGGSSKRQRATSRLIETFESIDSLRTQLAHYMHQVILLEMAQPGTVAKVCRAEMQLQQHHQQASQQASQQGEGGQEGGGGSNSTGEPALLDLAELTSQQWICNKRRPQTDGPADTGRPGGTAVPLCCPSDLCIVQEAAGKQKASRMTLISEANAMEQKRDGVCGGTLQYGQRARMQCSS</sequence>
<accession>A0A5B7CSI4</accession>
<dbReference type="OrthoDB" id="10261408at2759"/>
<proteinExistence type="predicted"/>
<dbReference type="EMBL" id="VSRR010000183">
    <property type="protein sequence ID" value="MPC11831.1"/>
    <property type="molecule type" value="Genomic_DNA"/>
</dbReference>
<gene>
    <name evidence="2" type="ORF">E2C01_004507</name>
</gene>
<feature type="compositionally biased region" description="Gly residues" evidence="1">
    <location>
        <begin position="144"/>
        <end position="155"/>
    </location>
</feature>
<name>A0A5B7CSI4_PORTR</name>
<evidence type="ECO:0000313" key="3">
    <source>
        <dbReference type="Proteomes" id="UP000324222"/>
    </source>
</evidence>
<reference evidence="2 3" key="1">
    <citation type="submission" date="2019-05" db="EMBL/GenBank/DDBJ databases">
        <title>Another draft genome of Portunus trituberculatus and its Hox gene families provides insights of decapod evolution.</title>
        <authorList>
            <person name="Jeong J.-H."/>
            <person name="Song I."/>
            <person name="Kim S."/>
            <person name="Choi T."/>
            <person name="Kim D."/>
            <person name="Ryu S."/>
            <person name="Kim W."/>
        </authorList>
    </citation>
    <scope>NUCLEOTIDE SEQUENCE [LARGE SCALE GENOMIC DNA]</scope>
    <source>
        <tissue evidence="2">Muscle</tissue>
    </source>
</reference>